<feature type="region of interest" description="Disordered" evidence="1">
    <location>
        <begin position="76"/>
        <end position="97"/>
    </location>
</feature>
<name>A0AAV7QJ87_PLEWA</name>
<sequence length="132" mass="14207">MGGVKPEETRRALWSPAAEDTGPGDTRKTSGSTEKQGVEIQGSQEDTCPVPATFQEECDFHRVAVTNLDMETAERGAIDPAKYSGGAPEQKSTGSTEDICVTVMTRGEVEQLSDRTRPAVRETACAESNKKE</sequence>
<feature type="compositionally biased region" description="Basic and acidic residues" evidence="1">
    <location>
        <begin position="1"/>
        <end position="11"/>
    </location>
</feature>
<feature type="region of interest" description="Disordered" evidence="1">
    <location>
        <begin position="1"/>
        <end position="48"/>
    </location>
</feature>
<feature type="compositionally biased region" description="Basic and acidic residues" evidence="1">
    <location>
        <begin position="111"/>
        <end position="120"/>
    </location>
</feature>
<evidence type="ECO:0000313" key="3">
    <source>
        <dbReference type="Proteomes" id="UP001066276"/>
    </source>
</evidence>
<gene>
    <name evidence="2" type="ORF">NDU88_006956</name>
</gene>
<protein>
    <submittedName>
        <fullName evidence="2">Uncharacterized protein</fullName>
    </submittedName>
</protein>
<feature type="compositionally biased region" description="Polar residues" evidence="1">
    <location>
        <begin position="29"/>
        <end position="46"/>
    </location>
</feature>
<keyword evidence="3" id="KW-1185">Reference proteome</keyword>
<dbReference type="Proteomes" id="UP001066276">
    <property type="component" value="Chromosome 6"/>
</dbReference>
<dbReference type="AlphaFoldDB" id="A0AAV7QJ87"/>
<accession>A0AAV7QJ87</accession>
<comment type="caution">
    <text evidence="2">The sequence shown here is derived from an EMBL/GenBank/DDBJ whole genome shotgun (WGS) entry which is preliminary data.</text>
</comment>
<organism evidence="2 3">
    <name type="scientific">Pleurodeles waltl</name>
    <name type="common">Iberian ribbed newt</name>
    <dbReference type="NCBI Taxonomy" id="8319"/>
    <lineage>
        <taxon>Eukaryota</taxon>
        <taxon>Metazoa</taxon>
        <taxon>Chordata</taxon>
        <taxon>Craniata</taxon>
        <taxon>Vertebrata</taxon>
        <taxon>Euteleostomi</taxon>
        <taxon>Amphibia</taxon>
        <taxon>Batrachia</taxon>
        <taxon>Caudata</taxon>
        <taxon>Salamandroidea</taxon>
        <taxon>Salamandridae</taxon>
        <taxon>Pleurodelinae</taxon>
        <taxon>Pleurodeles</taxon>
    </lineage>
</organism>
<evidence type="ECO:0000256" key="1">
    <source>
        <dbReference type="SAM" id="MobiDB-lite"/>
    </source>
</evidence>
<reference evidence="2" key="1">
    <citation type="journal article" date="2022" name="bioRxiv">
        <title>Sequencing and chromosome-scale assembly of the giantPleurodeles waltlgenome.</title>
        <authorList>
            <person name="Brown T."/>
            <person name="Elewa A."/>
            <person name="Iarovenko S."/>
            <person name="Subramanian E."/>
            <person name="Araus A.J."/>
            <person name="Petzold A."/>
            <person name="Susuki M."/>
            <person name="Suzuki K.-i.T."/>
            <person name="Hayashi T."/>
            <person name="Toyoda A."/>
            <person name="Oliveira C."/>
            <person name="Osipova E."/>
            <person name="Leigh N.D."/>
            <person name="Simon A."/>
            <person name="Yun M.H."/>
        </authorList>
    </citation>
    <scope>NUCLEOTIDE SEQUENCE</scope>
    <source>
        <strain evidence="2">20211129_DDA</strain>
        <tissue evidence="2">Liver</tissue>
    </source>
</reference>
<proteinExistence type="predicted"/>
<dbReference type="EMBL" id="JANPWB010000010">
    <property type="protein sequence ID" value="KAJ1140607.1"/>
    <property type="molecule type" value="Genomic_DNA"/>
</dbReference>
<feature type="region of interest" description="Disordered" evidence="1">
    <location>
        <begin position="111"/>
        <end position="132"/>
    </location>
</feature>
<evidence type="ECO:0000313" key="2">
    <source>
        <dbReference type="EMBL" id="KAJ1140607.1"/>
    </source>
</evidence>